<protein>
    <submittedName>
        <fullName evidence="1">Uncharacterized protein</fullName>
    </submittedName>
</protein>
<name>A0A3D3R3F5_9PLAN</name>
<comment type="caution">
    <text evidence="1">The sequence shown here is derived from an EMBL/GenBank/DDBJ whole genome shotgun (WGS) entry which is preliminary data.</text>
</comment>
<accession>A0A3D3R3F5</accession>
<reference evidence="1 2" key="1">
    <citation type="journal article" date="2018" name="Nat. Biotechnol.">
        <title>A standardized bacterial taxonomy based on genome phylogeny substantially revises the tree of life.</title>
        <authorList>
            <person name="Parks D.H."/>
            <person name="Chuvochina M."/>
            <person name="Waite D.W."/>
            <person name="Rinke C."/>
            <person name="Skarshewski A."/>
            <person name="Chaumeil P.A."/>
            <person name="Hugenholtz P."/>
        </authorList>
    </citation>
    <scope>NUCLEOTIDE SEQUENCE [LARGE SCALE GENOMIC DNA]</scope>
    <source>
        <strain evidence="1">UBA9375</strain>
    </source>
</reference>
<gene>
    <name evidence="1" type="ORF">DIT97_09920</name>
</gene>
<evidence type="ECO:0000313" key="1">
    <source>
        <dbReference type="EMBL" id="HCO23345.1"/>
    </source>
</evidence>
<dbReference type="EMBL" id="DQAY01000056">
    <property type="protein sequence ID" value="HCO23345.1"/>
    <property type="molecule type" value="Genomic_DNA"/>
</dbReference>
<proteinExistence type="predicted"/>
<dbReference type="Proteomes" id="UP000263642">
    <property type="component" value="Unassembled WGS sequence"/>
</dbReference>
<sequence>MTVQKKADGYWYGENHADLRQEMTRYSELNGYPIDSFVDVVCTCGNDSFLFGTDQNEGVAMRFCPQCETEHLMGDSEDYADEAEVEKHFCVCDAEVFQITAGIHRYRNEDDSLSADVRWLYLGCRCVECGLVGCYADWKNEFNGYEELLSRM</sequence>
<dbReference type="AlphaFoldDB" id="A0A3D3R3F5"/>
<evidence type="ECO:0000313" key="2">
    <source>
        <dbReference type="Proteomes" id="UP000263642"/>
    </source>
</evidence>
<organism evidence="1 2">
    <name type="scientific">Gimesia maris</name>
    <dbReference type="NCBI Taxonomy" id="122"/>
    <lineage>
        <taxon>Bacteria</taxon>
        <taxon>Pseudomonadati</taxon>
        <taxon>Planctomycetota</taxon>
        <taxon>Planctomycetia</taxon>
        <taxon>Planctomycetales</taxon>
        <taxon>Planctomycetaceae</taxon>
        <taxon>Gimesia</taxon>
    </lineage>
</organism>